<comment type="caution">
    <text evidence="1">The sequence shown here is derived from an EMBL/GenBank/DDBJ whole genome shotgun (WGS) entry which is preliminary data.</text>
</comment>
<dbReference type="AlphaFoldDB" id="A0AAV0RS40"/>
<gene>
    <name evidence="1" type="ORF">LITE_LOCUS49092</name>
</gene>
<accession>A0AAV0RS40</accession>
<organism evidence="1 2">
    <name type="scientific">Linum tenue</name>
    <dbReference type="NCBI Taxonomy" id="586396"/>
    <lineage>
        <taxon>Eukaryota</taxon>
        <taxon>Viridiplantae</taxon>
        <taxon>Streptophyta</taxon>
        <taxon>Embryophyta</taxon>
        <taxon>Tracheophyta</taxon>
        <taxon>Spermatophyta</taxon>
        <taxon>Magnoliopsida</taxon>
        <taxon>eudicotyledons</taxon>
        <taxon>Gunneridae</taxon>
        <taxon>Pentapetalae</taxon>
        <taxon>rosids</taxon>
        <taxon>fabids</taxon>
        <taxon>Malpighiales</taxon>
        <taxon>Linaceae</taxon>
        <taxon>Linum</taxon>
    </lineage>
</organism>
<keyword evidence="2" id="KW-1185">Reference proteome</keyword>
<sequence length="33" mass="3696">MVPHGFTVIRFPLGNILSIRPLHYSYASSLPVL</sequence>
<evidence type="ECO:0000313" key="1">
    <source>
        <dbReference type="EMBL" id="CAI0559182.1"/>
    </source>
</evidence>
<reference evidence="1" key="1">
    <citation type="submission" date="2022-08" db="EMBL/GenBank/DDBJ databases">
        <authorList>
            <person name="Gutierrez-Valencia J."/>
        </authorList>
    </citation>
    <scope>NUCLEOTIDE SEQUENCE</scope>
</reference>
<name>A0AAV0RS40_9ROSI</name>
<proteinExistence type="predicted"/>
<evidence type="ECO:0000313" key="2">
    <source>
        <dbReference type="Proteomes" id="UP001154282"/>
    </source>
</evidence>
<protein>
    <submittedName>
        <fullName evidence="1">Uncharacterized protein</fullName>
    </submittedName>
</protein>
<dbReference type="Proteomes" id="UP001154282">
    <property type="component" value="Unassembled WGS sequence"/>
</dbReference>
<dbReference type="EMBL" id="CAMGYJ010000011">
    <property type="protein sequence ID" value="CAI0559182.1"/>
    <property type="molecule type" value="Genomic_DNA"/>
</dbReference>